<accession>G8TS46</accession>
<dbReference type="PANTHER" id="PTHR43004">
    <property type="entry name" value="TRK SYSTEM POTASSIUM UPTAKE PROTEIN"/>
    <property type="match status" value="1"/>
</dbReference>
<dbReference type="PANTHER" id="PTHR43004:SF19">
    <property type="entry name" value="BINDING MONOOXYGENASE, PUTATIVE (JCVI)-RELATED"/>
    <property type="match status" value="1"/>
</dbReference>
<dbReference type="GO" id="GO:0071949">
    <property type="term" value="F:FAD binding"/>
    <property type="evidence" value="ECO:0007669"/>
    <property type="project" value="InterPro"/>
</dbReference>
<dbReference type="InterPro" id="IPR036188">
    <property type="entry name" value="FAD/NAD-bd_sf"/>
</dbReference>
<dbReference type="KEGG" id="sap:Sulac_0869"/>
<evidence type="ECO:0000259" key="4">
    <source>
        <dbReference type="Pfam" id="PF01494"/>
    </source>
</evidence>
<organism evidence="5 6">
    <name type="scientific">Sulfobacillus acidophilus (strain ATCC 700253 / DSM 10332 / NAL)</name>
    <dbReference type="NCBI Taxonomy" id="679936"/>
    <lineage>
        <taxon>Bacteria</taxon>
        <taxon>Bacillati</taxon>
        <taxon>Bacillota</taxon>
        <taxon>Clostridia</taxon>
        <taxon>Eubacteriales</taxon>
        <taxon>Clostridiales Family XVII. Incertae Sedis</taxon>
        <taxon>Sulfobacillus</taxon>
    </lineage>
</organism>
<dbReference type="SUPFAM" id="SSF51905">
    <property type="entry name" value="FAD/NAD(P)-binding domain"/>
    <property type="match status" value="1"/>
</dbReference>
<proteinExistence type="predicted"/>
<dbReference type="GO" id="GO:0016709">
    <property type="term" value="F:oxidoreductase activity, acting on paired donors, with incorporation or reduction of molecular oxygen, NAD(P)H as one donor, and incorporation of one atom of oxygen"/>
    <property type="evidence" value="ECO:0007669"/>
    <property type="project" value="UniProtKB-ARBA"/>
</dbReference>
<protein>
    <submittedName>
        <fullName evidence="5">Monooxygenase FAD-binding protein</fullName>
    </submittedName>
</protein>
<dbReference type="InterPro" id="IPR002938">
    <property type="entry name" value="FAD-bd"/>
</dbReference>
<evidence type="ECO:0000313" key="5">
    <source>
        <dbReference type="EMBL" id="AEW04372.1"/>
    </source>
</evidence>
<evidence type="ECO:0000256" key="1">
    <source>
        <dbReference type="ARBA" id="ARBA00001974"/>
    </source>
</evidence>
<dbReference type="InterPro" id="IPR050641">
    <property type="entry name" value="RIFMO-like"/>
</dbReference>
<dbReference type="Gene3D" id="3.30.70.2450">
    <property type="match status" value="1"/>
</dbReference>
<keyword evidence="2" id="KW-0285">Flavoprotein</keyword>
<dbReference type="Gene3D" id="3.50.50.60">
    <property type="entry name" value="FAD/NAD(P)-binding domain"/>
    <property type="match status" value="1"/>
</dbReference>
<keyword evidence="5" id="KW-0503">Monooxygenase</keyword>
<evidence type="ECO:0000256" key="3">
    <source>
        <dbReference type="ARBA" id="ARBA00022827"/>
    </source>
</evidence>
<dbReference type="PATRIC" id="fig|679936.5.peg.921"/>
<dbReference type="STRING" id="679936.Sulac_0869"/>
<comment type="cofactor">
    <cofactor evidence="1">
        <name>FAD</name>
        <dbReference type="ChEBI" id="CHEBI:57692"/>
    </cofactor>
</comment>
<dbReference type="Pfam" id="PF01494">
    <property type="entry name" value="FAD_binding_3"/>
    <property type="match status" value="1"/>
</dbReference>
<dbReference type="AlphaFoldDB" id="G8TS46"/>
<dbReference type="PRINTS" id="PR00420">
    <property type="entry name" value="RNGMNOXGNASE"/>
</dbReference>
<name>G8TS46_SULAD</name>
<evidence type="ECO:0000256" key="2">
    <source>
        <dbReference type="ARBA" id="ARBA00022630"/>
    </source>
</evidence>
<reference evidence="5 6" key="2">
    <citation type="journal article" date="2012" name="Stand. Genomic Sci.">
        <title>Complete genome sequence of the moderately thermophilic mineral-sulfide-oxidizing firmicute Sulfobacillus acidophilus type strain (NAL(T)).</title>
        <authorList>
            <person name="Anderson I."/>
            <person name="Chertkov O."/>
            <person name="Chen A."/>
            <person name="Saunders E."/>
            <person name="Lapidus A."/>
            <person name="Nolan M."/>
            <person name="Lucas S."/>
            <person name="Hammon N."/>
            <person name="Deshpande S."/>
            <person name="Cheng J.F."/>
            <person name="Han C."/>
            <person name="Tapia R."/>
            <person name="Goodwin L.A."/>
            <person name="Pitluck S."/>
            <person name="Liolios K."/>
            <person name="Pagani I."/>
            <person name="Ivanova N."/>
            <person name="Mikhailova N."/>
            <person name="Pati A."/>
            <person name="Palaniappan K."/>
            <person name="Land M."/>
            <person name="Pan C."/>
            <person name="Rohde M."/>
            <person name="Pukall R."/>
            <person name="Goker M."/>
            <person name="Detter J.C."/>
            <person name="Woyke T."/>
            <person name="Bristow J."/>
            <person name="Eisen J.A."/>
            <person name="Markowitz V."/>
            <person name="Hugenholtz P."/>
            <person name="Kyrpides N.C."/>
            <person name="Klenk H.P."/>
            <person name="Mavromatis K."/>
        </authorList>
    </citation>
    <scope>NUCLEOTIDE SEQUENCE [LARGE SCALE GENOMIC DNA]</scope>
    <source>
        <strain evidence="6">ATCC 700253 / DSM 10332 / NAL</strain>
    </source>
</reference>
<gene>
    <name evidence="5" type="ordered locus">Sulac_0869</name>
</gene>
<dbReference type="HOGENOM" id="CLU_009665_20_0_9"/>
<evidence type="ECO:0000313" key="6">
    <source>
        <dbReference type="Proteomes" id="UP000005439"/>
    </source>
</evidence>
<dbReference type="Proteomes" id="UP000005439">
    <property type="component" value="Chromosome"/>
</dbReference>
<reference evidence="6" key="1">
    <citation type="submission" date="2011-12" db="EMBL/GenBank/DDBJ databases">
        <title>The complete genome of chromosome of Sulfobacillus acidophilus DSM 10332.</title>
        <authorList>
            <person name="Lucas S."/>
            <person name="Han J."/>
            <person name="Lapidus A."/>
            <person name="Bruce D."/>
            <person name="Goodwin L."/>
            <person name="Pitluck S."/>
            <person name="Peters L."/>
            <person name="Kyrpides N."/>
            <person name="Mavromatis K."/>
            <person name="Ivanova N."/>
            <person name="Mikhailova N."/>
            <person name="Chertkov O."/>
            <person name="Saunders E."/>
            <person name="Detter J.C."/>
            <person name="Tapia R."/>
            <person name="Han C."/>
            <person name="Land M."/>
            <person name="Hauser L."/>
            <person name="Markowitz V."/>
            <person name="Cheng J.-F."/>
            <person name="Hugenholtz P."/>
            <person name="Woyke T."/>
            <person name="Wu D."/>
            <person name="Pukall R."/>
            <person name="Gehrich-Schroeter G."/>
            <person name="Schneider S."/>
            <person name="Klenk H.-P."/>
            <person name="Eisen J.A."/>
        </authorList>
    </citation>
    <scope>NUCLEOTIDE SEQUENCE [LARGE SCALE GENOMIC DNA]</scope>
    <source>
        <strain evidence="6">ATCC 700253 / DSM 10332 / NAL</strain>
    </source>
</reference>
<feature type="domain" description="FAD-binding" evidence="4">
    <location>
        <begin position="8"/>
        <end position="347"/>
    </location>
</feature>
<dbReference type="EMBL" id="CP003179">
    <property type="protein sequence ID" value="AEW04372.1"/>
    <property type="molecule type" value="Genomic_DNA"/>
</dbReference>
<keyword evidence="6" id="KW-1185">Reference proteome</keyword>
<sequence>MTHPPHAALVVGAGPVGLTAALALHHLGIPVAILEAASEGRQRPGSRAIYLHNKTLELLETISPGLGFTMARHGIIWPVKRTWFRGRQVYVRHYPTPPPDRLPPFTSLPQVEIERYLWDAVHAAEIPVYWEQNVKALDIGAEAIELTTATGDHWRASYVIGADGAHSEVRHQAQIGMEGSRSANTFIVVDVTEDPDNPLPLERVFHYEHPAMEGRNVLFVPFAGGWRIDLQLYTADDVETFAGLSGVRQWLPRVMPAKYAERITWVSTYQFLQVVAESFTDRSHRILLVGEAAHLFAPFGARGFNSGVPDAVLAARAVAAALSSATEDERVAAIHSFAEERHRAAQYNRDAAGIALEHIQGESVGMRTKRAVGALLSPVWPEFGRWLDEGPYGPRSGPPGVSTKY</sequence>
<keyword evidence="5" id="KW-0560">Oxidoreductase</keyword>
<keyword evidence="3" id="KW-0274">FAD</keyword>